<dbReference type="Pfam" id="PF22638">
    <property type="entry name" value="FlgK_D1"/>
    <property type="match status" value="1"/>
</dbReference>
<dbReference type="Proteomes" id="UP000305451">
    <property type="component" value="Unassembled WGS sequence"/>
</dbReference>
<dbReference type="InterPro" id="IPR001444">
    <property type="entry name" value="Flag_bb_rod_N"/>
</dbReference>
<dbReference type="InterPro" id="IPR002371">
    <property type="entry name" value="FlgK"/>
</dbReference>
<dbReference type="GO" id="GO:0005198">
    <property type="term" value="F:structural molecule activity"/>
    <property type="evidence" value="ECO:0007669"/>
    <property type="project" value="InterPro"/>
</dbReference>
<dbReference type="Pfam" id="PF00460">
    <property type="entry name" value="Flg_bb_rod"/>
    <property type="match status" value="1"/>
</dbReference>
<evidence type="ECO:0000256" key="6">
    <source>
        <dbReference type="ARBA" id="ARBA00023143"/>
    </source>
</evidence>
<dbReference type="PROSITE" id="PS00588">
    <property type="entry name" value="FLAGELLA_BB_ROD"/>
    <property type="match status" value="1"/>
</dbReference>
<dbReference type="PANTHER" id="PTHR30033:SF1">
    <property type="entry name" value="FLAGELLAR HOOK-ASSOCIATED PROTEIN 1"/>
    <property type="match status" value="1"/>
</dbReference>
<comment type="similarity">
    <text evidence="3">Belongs to the flagella basal body rod proteins family.</text>
</comment>
<evidence type="ECO:0000256" key="1">
    <source>
        <dbReference type="ARBA" id="ARBA00004117"/>
    </source>
</evidence>
<dbReference type="GO" id="GO:0009425">
    <property type="term" value="C:bacterial-type flagellum basal body"/>
    <property type="evidence" value="ECO:0007669"/>
    <property type="project" value="UniProtKB-SubCell"/>
</dbReference>
<dbReference type="InterPro" id="IPR053927">
    <property type="entry name" value="FlgK_helical"/>
</dbReference>
<dbReference type="InterPro" id="IPR019776">
    <property type="entry name" value="Flagellar_basal_body_rod_CS"/>
</dbReference>
<keyword evidence="10" id="KW-0282">Flagellum</keyword>
<dbReference type="GO" id="GO:0009424">
    <property type="term" value="C:bacterial-type flagellum hook"/>
    <property type="evidence" value="ECO:0007669"/>
    <property type="project" value="InterPro"/>
</dbReference>
<keyword evidence="6" id="KW-0975">Bacterial flagellum</keyword>
<accession>A0A4S2HCF0</accession>
<dbReference type="NCBIfam" id="TIGR02492">
    <property type="entry name" value="flgK_ends"/>
    <property type="match status" value="1"/>
</dbReference>
<dbReference type="GO" id="GO:0005576">
    <property type="term" value="C:extracellular region"/>
    <property type="evidence" value="ECO:0007669"/>
    <property type="project" value="UniProtKB-SubCell"/>
</dbReference>
<feature type="domain" description="Flagellar basal body rod protein N-terminal" evidence="7">
    <location>
        <begin position="9"/>
        <end position="36"/>
    </location>
</feature>
<dbReference type="PRINTS" id="PR01005">
    <property type="entry name" value="FLGHOOKAP1"/>
</dbReference>
<comment type="subcellular location">
    <subcellularLocation>
        <location evidence="1">Bacterial flagellum basal body</location>
    </subcellularLocation>
    <subcellularLocation>
        <location evidence="2">Secreted</location>
    </subcellularLocation>
</comment>
<dbReference type="InterPro" id="IPR010930">
    <property type="entry name" value="Flg_bb/hook_C_dom"/>
</dbReference>
<keyword evidence="10" id="KW-0969">Cilium</keyword>
<dbReference type="AlphaFoldDB" id="A0A4S2HCF0"/>
<feature type="domain" description="Flagellar hook-associated protein FlgK helical" evidence="9">
    <location>
        <begin position="91"/>
        <end position="314"/>
    </location>
</feature>
<dbReference type="GO" id="GO:0044780">
    <property type="term" value="P:bacterial-type flagellum assembly"/>
    <property type="evidence" value="ECO:0007669"/>
    <property type="project" value="InterPro"/>
</dbReference>
<dbReference type="OrthoDB" id="7181295at2"/>
<comment type="caution">
    <text evidence="10">The sequence shown here is derived from an EMBL/GenBank/DDBJ whole genome shotgun (WGS) entry which is preliminary data.</text>
</comment>
<name>A0A4S2HCF0_9PROT</name>
<dbReference type="SUPFAM" id="SSF64518">
    <property type="entry name" value="Phase 1 flagellin"/>
    <property type="match status" value="1"/>
</dbReference>
<evidence type="ECO:0000256" key="2">
    <source>
        <dbReference type="ARBA" id="ARBA00004613"/>
    </source>
</evidence>
<feature type="domain" description="Flagellar basal-body/hook protein C-terminal" evidence="8">
    <location>
        <begin position="668"/>
        <end position="705"/>
    </location>
</feature>
<evidence type="ECO:0000259" key="9">
    <source>
        <dbReference type="Pfam" id="PF22638"/>
    </source>
</evidence>
<dbReference type="Pfam" id="PF06429">
    <property type="entry name" value="Flg_bbr_C"/>
    <property type="match status" value="1"/>
</dbReference>
<protein>
    <recommendedName>
        <fullName evidence="4">Flagellar hook-associated protein 1</fullName>
    </recommendedName>
</protein>
<dbReference type="RefSeq" id="WP_135942924.1">
    <property type="nucleotide sequence ID" value="NZ_BMEI01000001.1"/>
</dbReference>
<dbReference type="EMBL" id="SRXV01000001">
    <property type="protein sequence ID" value="TGY93730.1"/>
    <property type="molecule type" value="Genomic_DNA"/>
</dbReference>
<evidence type="ECO:0000256" key="4">
    <source>
        <dbReference type="ARBA" id="ARBA00016244"/>
    </source>
</evidence>
<sequence>MSMSSILGSALSGLQAAQLGMRSASNNVANVNTPGYARSEIQQIARSSGGQGAGVEVTGISRVVDEFLVAASIRGSSDLGRAELVSEFLDRIQSQFGSTDEETSLFGRINQAFAGLAQAAADPTESVSRLTALSNLEEVFDEATRLSSEIRSMRNETDRRVQSTVERVNEIVAEFSTINGEMRALTANAMDTTGSENRQAELIDELSTYLDIRVEAQPDGRVFIKTQNGVSLLDNEQVKLDYVPAGTGAYGVEYGAITAQVSSSGARIDIGANIKSGELRGLMDLRDKHLPQIADELAELTSGVADALNAAHNDASAYPAPNALEGRNTGLIGSDVLRGSGEATIAITAGDGTLVDQIDLVFNAAGFTVNGTPGNSMNDLAALISAASPDVTATFANGELSLTASAGNGVATMQNEANPSSLGGRGLAHYFGLNDLVDSRRPGFFDTALTGTSAHGLAPGGELGFSIFAADGRKVQSITVPVAGASVNDMIAALNNPASGLGQYGTYAMDANGKLSFTPTAGYKNFNVSLASDTTQRGTTGLAFSQLFGVGDAARMARAETFEVSADIRSNTSLLAMAKLDIDGATVPGDLVLSAGDSRGGQALQGAVTASRTFNRAGSLTGGVSSVEEYAARLAGDVGSRAAVAERSLDSASAIQAATDQKRSDVEGVNMDEELARMTMYQQAYNASARLMQAAKEMTDTLLNMV</sequence>
<keyword evidence="11" id="KW-1185">Reference proteome</keyword>
<evidence type="ECO:0000259" key="7">
    <source>
        <dbReference type="Pfam" id="PF00460"/>
    </source>
</evidence>
<reference evidence="10 11" key="1">
    <citation type="journal article" date="2013" name="Int. J. Syst. Evol. Microbiol.">
        <title>Marinicauda pacifica gen. nov., sp. nov., a prosthecate alphaproteobacterium of the family Hyphomonadaceae isolated from deep seawater.</title>
        <authorList>
            <person name="Zhang X.Y."/>
            <person name="Li G.W."/>
            <person name="Wang C.S."/>
            <person name="Zhang Y.J."/>
            <person name="Xu X.W."/>
            <person name="Li H."/>
            <person name="Liu A."/>
            <person name="Liu C."/>
            <person name="Xie B.B."/>
            <person name="Qin Q.L."/>
            <person name="Xu Z."/>
            <person name="Chen X.L."/>
            <person name="Zhou B.C."/>
            <person name="Zhang Y.Z."/>
        </authorList>
    </citation>
    <scope>NUCLEOTIDE SEQUENCE [LARGE SCALE GENOMIC DNA]</scope>
    <source>
        <strain evidence="10 11">P-1 km-3</strain>
    </source>
</reference>
<dbReference type="PANTHER" id="PTHR30033">
    <property type="entry name" value="FLAGELLAR HOOK-ASSOCIATED PROTEIN 1"/>
    <property type="match status" value="1"/>
</dbReference>
<organism evidence="10 11">
    <name type="scientific">Marinicauda pacifica</name>
    <dbReference type="NCBI Taxonomy" id="1133559"/>
    <lineage>
        <taxon>Bacteria</taxon>
        <taxon>Pseudomonadati</taxon>
        <taxon>Pseudomonadota</taxon>
        <taxon>Alphaproteobacteria</taxon>
        <taxon>Maricaulales</taxon>
        <taxon>Maricaulaceae</taxon>
        <taxon>Marinicauda</taxon>
    </lineage>
</organism>
<evidence type="ECO:0000256" key="3">
    <source>
        <dbReference type="ARBA" id="ARBA00009677"/>
    </source>
</evidence>
<evidence type="ECO:0000259" key="8">
    <source>
        <dbReference type="Pfam" id="PF06429"/>
    </source>
</evidence>
<evidence type="ECO:0000256" key="5">
    <source>
        <dbReference type="ARBA" id="ARBA00022525"/>
    </source>
</evidence>
<evidence type="ECO:0000313" key="10">
    <source>
        <dbReference type="EMBL" id="TGY93730.1"/>
    </source>
</evidence>
<keyword evidence="10" id="KW-0966">Cell projection</keyword>
<gene>
    <name evidence="10" type="primary">flgK</name>
    <name evidence="10" type="ORF">E5162_00070</name>
</gene>
<evidence type="ECO:0000313" key="11">
    <source>
        <dbReference type="Proteomes" id="UP000305451"/>
    </source>
</evidence>
<proteinExistence type="inferred from homology"/>
<keyword evidence="5" id="KW-0964">Secreted</keyword>